<reference evidence="1 2" key="1">
    <citation type="journal article" date="2022" name="DNA Res.">
        <title>Chromosomal-level genome assembly of the orchid tree Bauhinia variegata (Leguminosae; Cercidoideae) supports the allotetraploid origin hypothesis of Bauhinia.</title>
        <authorList>
            <person name="Zhong Y."/>
            <person name="Chen Y."/>
            <person name="Zheng D."/>
            <person name="Pang J."/>
            <person name="Liu Y."/>
            <person name="Luo S."/>
            <person name="Meng S."/>
            <person name="Qian L."/>
            <person name="Wei D."/>
            <person name="Dai S."/>
            <person name="Zhou R."/>
        </authorList>
    </citation>
    <scope>NUCLEOTIDE SEQUENCE [LARGE SCALE GENOMIC DNA]</scope>
    <source>
        <strain evidence="1">BV-YZ2020</strain>
    </source>
</reference>
<evidence type="ECO:0000313" key="2">
    <source>
        <dbReference type="Proteomes" id="UP000828941"/>
    </source>
</evidence>
<name>A0ACB9MXG1_BAUVA</name>
<protein>
    <submittedName>
        <fullName evidence="1">Uncharacterized protein</fullName>
    </submittedName>
</protein>
<sequence>MDNGLVMLITNDDAMEMVSKYKGQAEIDIYVEHPIDTPTFVDSEVEVLENETYIRSGSDDSEEGLQHIFDNNYPQVDHRYCARHIWANLAKSQKGREYRDRFWSLTKAKTMRELNDKMKALKKFNVKAWEFLAGIPPRFWTRAAFRTYPKTRTSLTTCASSLTMPWFHLGGSLSSPCLGRSGTTLPKGELNAGRKMSKYQGPITPSAQRKLKLAKTHSRWWIAKWAGDADEAIYQVAKQPEKYVVNVKERTCTCREWDLCGILCEHAFSALTHLCAKPEDYVSTFYSKDVYLRTYEDFIHPINGDNLWEKTKQDPPLPPIFTRPVERPKGKRKLEQHEAENPYKMKSRMSASKCRKCGAEGHNTRTCKSLPKDKVDSSKCSSRQKGARSEGTSTSKNNKKKTTANETSVSQLDAVVVGPS</sequence>
<dbReference type="EMBL" id="CM039433">
    <property type="protein sequence ID" value="KAI4328716.1"/>
    <property type="molecule type" value="Genomic_DNA"/>
</dbReference>
<gene>
    <name evidence="1" type="ORF">L6164_021050</name>
</gene>
<evidence type="ECO:0000313" key="1">
    <source>
        <dbReference type="EMBL" id="KAI4328716.1"/>
    </source>
</evidence>
<keyword evidence="2" id="KW-1185">Reference proteome</keyword>
<proteinExistence type="predicted"/>
<organism evidence="1 2">
    <name type="scientific">Bauhinia variegata</name>
    <name type="common">Purple orchid tree</name>
    <name type="synonym">Phanera variegata</name>
    <dbReference type="NCBI Taxonomy" id="167791"/>
    <lineage>
        <taxon>Eukaryota</taxon>
        <taxon>Viridiplantae</taxon>
        <taxon>Streptophyta</taxon>
        <taxon>Embryophyta</taxon>
        <taxon>Tracheophyta</taxon>
        <taxon>Spermatophyta</taxon>
        <taxon>Magnoliopsida</taxon>
        <taxon>eudicotyledons</taxon>
        <taxon>Gunneridae</taxon>
        <taxon>Pentapetalae</taxon>
        <taxon>rosids</taxon>
        <taxon>fabids</taxon>
        <taxon>Fabales</taxon>
        <taxon>Fabaceae</taxon>
        <taxon>Cercidoideae</taxon>
        <taxon>Cercideae</taxon>
        <taxon>Bauhiniinae</taxon>
        <taxon>Bauhinia</taxon>
    </lineage>
</organism>
<dbReference type="Proteomes" id="UP000828941">
    <property type="component" value="Chromosome 8"/>
</dbReference>
<accession>A0ACB9MXG1</accession>
<comment type="caution">
    <text evidence="1">The sequence shown here is derived from an EMBL/GenBank/DDBJ whole genome shotgun (WGS) entry which is preliminary data.</text>
</comment>